<dbReference type="InterPro" id="IPR035979">
    <property type="entry name" value="RBD_domain_sf"/>
</dbReference>
<dbReference type="CDD" id="cd00590">
    <property type="entry name" value="RRM_SF"/>
    <property type="match status" value="2"/>
</dbReference>
<evidence type="ECO:0000256" key="2">
    <source>
        <dbReference type="PROSITE-ProRule" id="PRU00176"/>
    </source>
</evidence>
<dbReference type="InterPro" id="IPR000504">
    <property type="entry name" value="RRM_dom"/>
</dbReference>
<keyword evidence="7" id="KW-1185">Reference proteome</keyword>
<organism evidence="5 7">
    <name type="scientific">Tritrichomonas musculus</name>
    <dbReference type="NCBI Taxonomy" id="1915356"/>
    <lineage>
        <taxon>Eukaryota</taxon>
        <taxon>Metamonada</taxon>
        <taxon>Parabasalia</taxon>
        <taxon>Tritrichomonadida</taxon>
        <taxon>Tritrichomonadidae</taxon>
        <taxon>Tritrichomonas</taxon>
    </lineage>
</organism>
<evidence type="ECO:0000313" key="5">
    <source>
        <dbReference type="EMBL" id="KAK8834311.1"/>
    </source>
</evidence>
<sequence>MEQNTDISITNITENITKDILSNIFNKFGQINEIVFNNFSGKAKIIFTSPESSLESIKKVNHQPILSDDLHVSYFRSAETKLKMRKWKILLRKITPTVSYDDLYSFFEKFGPIHHISYYREKRIANVQYFSKDSAEDCIQSQSKPFLMMYAWQQFLSEPGHQYIEIRGLPDNYEESQLENLVKSYGKVTSISMLFYLPHVHKKTTVSFVSFETKSQRKAAIDALDSKKIDRKMIYAWRLFTNSPFNLKYSGDLSEFYYFVPIKGKHYIEFINPPDDLDEPKLRGVCGRFGHVYDVSVNSTFNGDNKQAGTTSHVAFTTKGPLKKALQALSNQYEVRRLPKSSPFYGQYNLSSDDINDGSDDEVDDDD</sequence>
<dbReference type="InterPro" id="IPR012677">
    <property type="entry name" value="Nucleotide-bd_a/b_plait_sf"/>
</dbReference>
<dbReference type="SMART" id="SM00360">
    <property type="entry name" value="RRM"/>
    <property type="match status" value="3"/>
</dbReference>
<dbReference type="SUPFAM" id="SSF54928">
    <property type="entry name" value="RNA-binding domain, RBD"/>
    <property type="match status" value="2"/>
</dbReference>
<dbReference type="Pfam" id="PF00076">
    <property type="entry name" value="RRM_1"/>
    <property type="match status" value="3"/>
</dbReference>
<evidence type="ECO:0000256" key="3">
    <source>
        <dbReference type="SAM" id="MobiDB-lite"/>
    </source>
</evidence>
<feature type="domain" description="RRM" evidence="4">
    <location>
        <begin position="5"/>
        <end position="77"/>
    </location>
</feature>
<feature type="domain" description="RRM" evidence="4">
    <location>
        <begin position="162"/>
        <end position="234"/>
    </location>
</feature>
<keyword evidence="1 2" id="KW-0694">RNA-binding</keyword>
<evidence type="ECO:0000256" key="1">
    <source>
        <dbReference type="ARBA" id="ARBA00022884"/>
    </source>
</evidence>
<dbReference type="EMBL" id="JAPFFF010000003">
    <property type="protein sequence ID" value="KAK8893357.1"/>
    <property type="molecule type" value="Genomic_DNA"/>
</dbReference>
<reference evidence="5 7" key="1">
    <citation type="submission" date="2024-04" db="EMBL/GenBank/DDBJ databases">
        <title>Tritrichomonas musculus Genome.</title>
        <authorList>
            <person name="Alves-Ferreira E."/>
            <person name="Grigg M."/>
            <person name="Lorenzi H."/>
            <person name="Galac M."/>
        </authorList>
    </citation>
    <scope>NUCLEOTIDE SEQUENCE [LARGE SCALE GENOMIC DNA]</scope>
    <source>
        <strain evidence="5 7">EAF2021</strain>
    </source>
</reference>
<feature type="region of interest" description="Disordered" evidence="3">
    <location>
        <begin position="343"/>
        <end position="367"/>
    </location>
</feature>
<name>A0ABR2GKE5_9EUKA</name>
<comment type="caution">
    <text evidence="5">The sequence shown here is derived from an EMBL/GenBank/DDBJ whole genome shotgun (WGS) entry which is preliminary data.</text>
</comment>
<evidence type="ECO:0000313" key="6">
    <source>
        <dbReference type="EMBL" id="KAK8893357.1"/>
    </source>
</evidence>
<dbReference type="EMBL" id="JAPFFF010000433">
    <property type="protein sequence ID" value="KAK8834311.1"/>
    <property type="molecule type" value="Genomic_DNA"/>
</dbReference>
<evidence type="ECO:0000259" key="4">
    <source>
        <dbReference type="PROSITE" id="PS50102"/>
    </source>
</evidence>
<dbReference type="PROSITE" id="PS50102">
    <property type="entry name" value="RRM"/>
    <property type="match status" value="2"/>
</dbReference>
<dbReference type="Proteomes" id="UP001470230">
    <property type="component" value="Unassembled WGS sequence"/>
</dbReference>
<evidence type="ECO:0000313" key="7">
    <source>
        <dbReference type="Proteomes" id="UP001470230"/>
    </source>
</evidence>
<protein>
    <recommendedName>
        <fullName evidence="4">RRM domain-containing protein</fullName>
    </recommendedName>
</protein>
<dbReference type="Gene3D" id="3.30.70.330">
    <property type="match status" value="3"/>
</dbReference>
<proteinExistence type="predicted"/>
<accession>A0ABR2GKE5</accession>
<feature type="compositionally biased region" description="Acidic residues" evidence="3">
    <location>
        <begin position="354"/>
        <end position="367"/>
    </location>
</feature>
<gene>
    <name evidence="6" type="ORF">M9Y10_021774</name>
    <name evidence="5" type="ORF">M9Y10_031709</name>
</gene>
<dbReference type="PANTHER" id="PTHR23189">
    <property type="entry name" value="RNA RECOGNITION MOTIF-CONTAINING"/>
    <property type="match status" value="1"/>
</dbReference>